<evidence type="ECO:0000313" key="1">
    <source>
        <dbReference type="EMBL" id="TWT87999.1"/>
    </source>
</evidence>
<accession>A0A5C5ZKU5</accession>
<reference evidence="1 2" key="1">
    <citation type="submission" date="2019-02" db="EMBL/GenBank/DDBJ databases">
        <title>Deep-cultivation of Planctomycetes and their phenomic and genomic characterization uncovers novel biology.</title>
        <authorList>
            <person name="Wiegand S."/>
            <person name="Jogler M."/>
            <person name="Boedeker C."/>
            <person name="Pinto D."/>
            <person name="Vollmers J."/>
            <person name="Rivas-Marin E."/>
            <person name="Kohn T."/>
            <person name="Peeters S.H."/>
            <person name="Heuer A."/>
            <person name="Rast P."/>
            <person name="Oberbeckmann S."/>
            <person name="Bunk B."/>
            <person name="Jeske O."/>
            <person name="Meyerdierks A."/>
            <person name="Storesund J.E."/>
            <person name="Kallscheuer N."/>
            <person name="Luecker S."/>
            <person name="Lage O.M."/>
            <person name="Pohl T."/>
            <person name="Merkel B.J."/>
            <person name="Hornburger P."/>
            <person name="Mueller R.-W."/>
            <person name="Bruemmer F."/>
            <person name="Labrenz M."/>
            <person name="Spormann A.M."/>
            <person name="Op Den Camp H."/>
            <person name="Overmann J."/>
            <person name="Amann R."/>
            <person name="Jetten M.S.M."/>
            <person name="Mascher T."/>
            <person name="Medema M.H."/>
            <person name="Devos D.P."/>
            <person name="Kaster A.-K."/>
            <person name="Ovreas L."/>
            <person name="Rohde M."/>
            <person name="Galperin M.Y."/>
            <person name="Jogler C."/>
        </authorList>
    </citation>
    <scope>NUCLEOTIDE SEQUENCE [LARGE SCALE GENOMIC DNA]</scope>
    <source>
        <strain evidence="1 2">Pla100</strain>
    </source>
</reference>
<name>A0A5C5ZKU5_9BACT</name>
<keyword evidence="2" id="KW-1185">Reference proteome</keyword>
<gene>
    <name evidence="1" type="ORF">Pla100_57290</name>
</gene>
<dbReference type="RefSeq" id="WP_146582078.1">
    <property type="nucleotide sequence ID" value="NZ_SJPM01000022.1"/>
</dbReference>
<sequence length="111" mass="11654">MDEKTLCRSLLNVADAIPSSVTWGVVELADDRHVFLYDGRDESTSMIAEAIAGRFGEVVAVESIPSGRKDGGPLLGCLIDVGSNADDAAGRLRASYAIATTPSSDDDHGPF</sequence>
<dbReference type="EMBL" id="SJPM01000022">
    <property type="protein sequence ID" value="TWT87999.1"/>
    <property type="molecule type" value="Genomic_DNA"/>
</dbReference>
<evidence type="ECO:0000313" key="2">
    <source>
        <dbReference type="Proteomes" id="UP000316213"/>
    </source>
</evidence>
<comment type="caution">
    <text evidence="1">The sequence shown here is derived from an EMBL/GenBank/DDBJ whole genome shotgun (WGS) entry which is preliminary data.</text>
</comment>
<dbReference type="Proteomes" id="UP000316213">
    <property type="component" value="Unassembled WGS sequence"/>
</dbReference>
<dbReference type="OrthoDB" id="278960at2"/>
<proteinExistence type="predicted"/>
<protein>
    <submittedName>
        <fullName evidence="1">Uncharacterized protein</fullName>
    </submittedName>
</protein>
<organism evidence="1 2">
    <name type="scientific">Neorhodopirellula pilleata</name>
    <dbReference type="NCBI Taxonomy" id="2714738"/>
    <lineage>
        <taxon>Bacteria</taxon>
        <taxon>Pseudomonadati</taxon>
        <taxon>Planctomycetota</taxon>
        <taxon>Planctomycetia</taxon>
        <taxon>Pirellulales</taxon>
        <taxon>Pirellulaceae</taxon>
        <taxon>Neorhodopirellula</taxon>
    </lineage>
</organism>
<dbReference type="AlphaFoldDB" id="A0A5C5ZKU5"/>